<feature type="non-terminal residue" evidence="3">
    <location>
        <position position="1"/>
    </location>
</feature>
<dbReference type="GeneID" id="300577416"/>
<comment type="caution">
    <text evidence="3">The sequence shown here is derived from an EMBL/GenBank/DDBJ whole genome shotgun (WGS) entry which is preliminary data.</text>
</comment>
<reference evidence="3 4" key="1">
    <citation type="submission" date="2018-01" db="EMBL/GenBank/DDBJ databases">
        <title>Genome characterization of the sugarcane-associated fungus Trichoderma ghanense CCMA-1212 and their application in lignocelulose bioconversion.</title>
        <authorList>
            <person name="Steindorff A.S."/>
            <person name="Mendes T.D."/>
            <person name="Vilela E.S.D."/>
            <person name="Rodrigues D.S."/>
            <person name="Formighieri E.F."/>
            <person name="Melo I.S."/>
            <person name="Favaro L.C.L."/>
        </authorList>
    </citation>
    <scope>NUCLEOTIDE SEQUENCE [LARGE SCALE GENOMIC DNA]</scope>
    <source>
        <strain evidence="3 4">CCMA-1212</strain>
    </source>
</reference>
<feature type="compositionally biased region" description="Polar residues" evidence="2">
    <location>
        <begin position="109"/>
        <end position="126"/>
    </location>
</feature>
<proteinExistence type="predicted"/>
<gene>
    <name evidence="3" type="ORF">CCMA1212_005719</name>
</gene>
<evidence type="ECO:0000256" key="1">
    <source>
        <dbReference type="ARBA" id="ARBA00023242"/>
    </source>
</evidence>
<organism evidence="3 4">
    <name type="scientific">Trichoderma ghanense</name>
    <dbReference type="NCBI Taxonomy" id="65468"/>
    <lineage>
        <taxon>Eukaryota</taxon>
        <taxon>Fungi</taxon>
        <taxon>Dikarya</taxon>
        <taxon>Ascomycota</taxon>
        <taxon>Pezizomycotina</taxon>
        <taxon>Sordariomycetes</taxon>
        <taxon>Hypocreomycetidae</taxon>
        <taxon>Hypocreales</taxon>
        <taxon>Hypocreaceae</taxon>
        <taxon>Trichoderma</taxon>
    </lineage>
</organism>
<accession>A0ABY2H3Z5</accession>
<keyword evidence="1" id="KW-0539">Nucleus</keyword>
<feature type="compositionally biased region" description="Polar residues" evidence="2">
    <location>
        <begin position="145"/>
        <end position="154"/>
    </location>
</feature>
<feature type="region of interest" description="Disordered" evidence="2">
    <location>
        <begin position="78"/>
        <end position="167"/>
    </location>
</feature>
<dbReference type="RefSeq" id="XP_073558391.1">
    <property type="nucleotide sequence ID" value="XM_073702966.1"/>
</dbReference>
<name>A0ABY2H3Z5_9HYPO</name>
<keyword evidence="4" id="KW-1185">Reference proteome</keyword>
<protein>
    <recommendedName>
        <fullName evidence="5">Zn(2)-C6 fungal-type domain-containing protein</fullName>
    </recommendedName>
</protein>
<feature type="compositionally biased region" description="Basic and acidic residues" evidence="2">
    <location>
        <begin position="131"/>
        <end position="144"/>
    </location>
</feature>
<evidence type="ECO:0000256" key="2">
    <source>
        <dbReference type="SAM" id="MobiDB-lite"/>
    </source>
</evidence>
<feature type="compositionally biased region" description="Basic and acidic residues" evidence="2">
    <location>
        <begin position="95"/>
        <end position="104"/>
    </location>
</feature>
<dbReference type="Proteomes" id="UP001642720">
    <property type="component" value="Unassembled WGS sequence"/>
</dbReference>
<evidence type="ECO:0000313" key="4">
    <source>
        <dbReference type="Proteomes" id="UP001642720"/>
    </source>
</evidence>
<evidence type="ECO:0000313" key="3">
    <source>
        <dbReference type="EMBL" id="TFB02190.1"/>
    </source>
</evidence>
<dbReference type="PANTHER" id="PTHR37534">
    <property type="entry name" value="TRANSCRIPTIONAL ACTIVATOR PROTEIN UGA3"/>
    <property type="match status" value="1"/>
</dbReference>
<dbReference type="EMBL" id="PPTA01000007">
    <property type="protein sequence ID" value="TFB02190.1"/>
    <property type="molecule type" value="Genomic_DNA"/>
</dbReference>
<sequence>HTSSLGRSNWKIGDEHKPRCQRCIDAEAECVYGQRLSFLQKNALTVASDAGGGSQPRKPGTPKYSKVQVIFVADGATNQEDVARSKGAPTSTASHQRESTDAHHGLPPNGSTKATSSTSGRQQSPCPDSDVSYHDSGRKVDKSQDAQADNNPSSHSHDYRTHQDTGISHGDSYEIALDVLMNLGTGDPNVDTLAPVTPTFEDRAQDCVSSLSLILKSIDDLGPVSVNVQHQLSSGRTIELLRHYRYKIAPWLDMCDMSQTCGLVIPHLARRSDMLFDALLDLCAISNASSPGDRESNYNQSTNRDPITYTMQYDLEHSKTWEAKLWSLLTAAKGFLNDLPQSWDVALANDKSLQMIYSQVAEGGPLERVDECMLWLLARFGVAVALMKETPSIVDGTILEASIKSSSQKRDDSNHLEILHAYESLVLCTKALEISCGDGETPCLNTESRPRAVRWKSIVNSLNDWYTNRPPAFYPVIDLNSEGSPFPALYFTGGSGTLANQLYHTSMMLLLAHKPRTLQLDQRRSPSLSQLWHARRICGIAVNNNRCECWDPCLLASFYQAARHMTHETQQKEILMGFNRVSALGWRVDGFIERLRQEWRT</sequence>
<evidence type="ECO:0008006" key="5">
    <source>
        <dbReference type="Google" id="ProtNLM"/>
    </source>
</evidence>
<dbReference type="PANTHER" id="PTHR37534:SF24">
    <property type="entry name" value="MISCELLANEOUS ZN(II)2CYS6 TRANSCRIPTION FACTOR (EUROFUNG)-RELATED"/>
    <property type="match status" value="1"/>
</dbReference>